<name>A0A0M8ZS17_9HYME</name>
<accession>A0A0M8ZS17</accession>
<protein>
    <submittedName>
        <fullName evidence="1">Uncharacterized protein</fullName>
    </submittedName>
</protein>
<gene>
    <name evidence="1" type="ORF">WN51_04470</name>
</gene>
<sequence length="193" mass="22060">MKSSSNSCNISMQTICHLEKVSNALFSASRGQKRPAALINARKNSSDLRTTYTRLSKDKLIANSIKFLGKQSTCNAINYPYSVNPNPGTSSVYNSSVNCGYLCRFVMFWMHFRCNWKSRNIHIFLKMHKNRNFGLRVRLKKSQFPNDTLDKRNSQNNHGKRPLQTLLNKYELQGETSGNGDQGRKAMEASWLI</sequence>
<proteinExistence type="predicted"/>
<keyword evidence="2" id="KW-1185">Reference proteome</keyword>
<dbReference type="AlphaFoldDB" id="A0A0M8ZS17"/>
<evidence type="ECO:0000313" key="2">
    <source>
        <dbReference type="Proteomes" id="UP000053105"/>
    </source>
</evidence>
<evidence type="ECO:0000313" key="1">
    <source>
        <dbReference type="EMBL" id="KOX69955.1"/>
    </source>
</evidence>
<reference evidence="1 2" key="1">
    <citation type="submission" date="2015-07" db="EMBL/GenBank/DDBJ databases">
        <title>The genome of Melipona quadrifasciata.</title>
        <authorList>
            <person name="Pan H."/>
            <person name="Kapheim K."/>
        </authorList>
    </citation>
    <scope>NUCLEOTIDE SEQUENCE [LARGE SCALE GENOMIC DNA]</scope>
    <source>
        <strain evidence="1">0111107301</strain>
        <tissue evidence="1">Whole body</tissue>
    </source>
</reference>
<organism evidence="1 2">
    <name type="scientific">Melipona quadrifasciata</name>
    <dbReference type="NCBI Taxonomy" id="166423"/>
    <lineage>
        <taxon>Eukaryota</taxon>
        <taxon>Metazoa</taxon>
        <taxon>Ecdysozoa</taxon>
        <taxon>Arthropoda</taxon>
        <taxon>Hexapoda</taxon>
        <taxon>Insecta</taxon>
        <taxon>Pterygota</taxon>
        <taxon>Neoptera</taxon>
        <taxon>Endopterygota</taxon>
        <taxon>Hymenoptera</taxon>
        <taxon>Apocrita</taxon>
        <taxon>Aculeata</taxon>
        <taxon>Apoidea</taxon>
        <taxon>Anthophila</taxon>
        <taxon>Apidae</taxon>
        <taxon>Melipona</taxon>
    </lineage>
</organism>
<dbReference type="EMBL" id="KQ435878">
    <property type="protein sequence ID" value="KOX69955.1"/>
    <property type="molecule type" value="Genomic_DNA"/>
</dbReference>
<dbReference type="Proteomes" id="UP000053105">
    <property type="component" value="Unassembled WGS sequence"/>
</dbReference>